<keyword evidence="3" id="KW-1185">Reference proteome</keyword>
<organism evidence="2 3">
    <name type="scientific">Pipistrellus kuhlii</name>
    <name type="common">Kuhl's pipistrelle</name>
    <dbReference type="NCBI Taxonomy" id="59472"/>
    <lineage>
        <taxon>Eukaryota</taxon>
        <taxon>Metazoa</taxon>
        <taxon>Chordata</taxon>
        <taxon>Craniata</taxon>
        <taxon>Vertebrata</taxon>
        <taxon>Euteleostomi</taxon>
        <taxon>Mammalia</taxon>
        <taxon>Eutheria</taxon>
        <taxon>Laurasiatheria</taxon>
        <taxon>Chiroptera</taxon>
        <taxon>Yangochiroptera</taxon>
        <taxon>Vespertilionidae</taxon>
        <taxon>Pipistrellus</taxon>
    </lineage>
</organism>
<feature type="region of interest" description="Disordered" evidence="1">
    <location>
        <begin position="191"/>
        <end position="260"/>
    </location>
</feature>
<evidence type="ECO:0000256" key="1">
    <source>
        <dbReference type="SAM" id="MobiDB-lite"/>
    </source>
</evidence>
<reference evidence="2 3" key="1">
    <citation type="journal article" date="2020" name="Nature">
        <title>Six reference-quality genomes reveal evolution of bat adaptations.</title>
        <authorList>
            <person name="Jebb D."/>
            <person name="Huang Z."/>
            <person name="Pippel M."/>
            <person name="Hughes G.M."/>
            <person name="Lavrichenko K."/>
            <person name="Devanna P."/>
            <person name="Winkler S."/>
            <person name="Jermiin L.S."/>
            <person name="Skirmuntt E.C."/>
            <person name="Katzourakis A."/>
            <person name="Burkitt-Gray L."/>
            <person name="Ray D.A."/>
            <person name="Sullivan K.A.M."/>
            <person name="Roscito J.G."/>
            <person name="Kirilenko B.M."/>
            <person name="Davalos L.M."/>
            <person name="Corthals A.P."/>
            <person name="Power M.L."/>
            <person name="Jones G."/>
            <person name="Ransome R.D."/>
            <person name="Dechmann D.K.N."/>
            <person name="Locatelli A.G."/>
            <person name="Puechmaille S.J."/>
            <person name="Fedrigo O."/>
            <person name="Jarvis E.D."/>
            <person name="Hiller M."/>
            <person name="Vernes S.C."/>
            <person name="Myers E.W."/>
            <person name="Teeling E.C."/>
        </authorList>
    </citation>
    <scope>NUCLEOTIDE SEQUENCE [LARGE SCALE GENOMIC DNA]</scope>
    <source>
        <strain evidence="2">MPipKuh1</strain>
        <tissue evidence="2">Flight muscle</tissue>
    </source>
</reference>
<dbReference type="EMBL" id="JACAGB010000064">
    <property type="protein sequence ID" value="KAF6277520.1"/>
    <property type="molecule type" value="Genomic_DNA"/>
</dbReference>
<feature type="region of interest" description="Disordered" evidence="1">
    <location>
        <begin position="156"/>
        <end position="176"/>
    </location>
</feature>
<evidence type="ECO:0000313" key="3">
    <source>
        <dbReference type="Proteomes" id="UP000558488"/>
    </source>
</evidence>
<gene>
    <name evidence="2" type="ORF">mPipKuh1_010383</name>
</gene>
<sequence>MSLCPPRPWGSRLLLSGCEWLLLRDQTGHVAWKVLAALPVPVPGDLARPDHTGPPVPAGAIGAQTTRPGCGCGRPRRPPWVPEALGPAWASRPRPWHSSAVSRPLCGLRGCGRWREGCISTPCDLGEGPRGIPRTSAGRSGLGVPARLRSALAPGWRQGGWAEPPFPGEKTEATGGGLSRALGAELRRAHGNVLDGGRDTPPTRAPGLHREGAGSVPEPRPDSVLSPGCGLGATGPWGPAPPALEPEAGGAATMARLTCS</sequence>
<comment type="caution">
    <text evidence="2">The sequence shown here is derived from an EMBL/GenBank/DDBJ whole genome shotgun (WGS) entry which is preliminary data.</text>
</comment>
<dbReference type="AlphaFoldDB" id="A0A7J7RMV4"/>
<name>A0A7J7RMV4_PIPKU</name>
<accession>A0A7J7RMV4</accession>
<proteinExistence type="predicted"/>
<protein>
    <submittedName>
        <fullName evidence="2">Uncharacterized protein</fullName>
    </submittedName>
</protein>
<dbReference type="Proteomes" id="UP000558488">
    <property type="component" value="Unassembled WGS sequence"/>
</dbReference>
<evidence type="ECO:0000313" key="2">
    <source>
        <dbReference type="EMBL" id="KAF6277520.1"/>
    </source>
</evidence>